<dbReference type="AlphaFoldDB" id="A0A836CLE0"/>
<keyword evidence="2" id="KW-0732">Signal</keyword>
<keyword evidence="4" id="KW-1185">Reference proteome</keyword>
<protein>
    <submittedName>
        <fullName evidence="3">Uncharacterized protein</fullName>
    </submittedName>
</protein>
<evidence type="ECO:0000313" key="3">
    <source>
        <dbReference type="EMBL" id="KAG5187631.1"/>
    </source>
</evidence>
<proteinExistence type="predicted"/>
<evidence type="ECO:0000313" key="4">
    <source>
        <dbReference type="Proteomes" id="UP000664859"/>
    </source>
</evidence>
<dbReference type="EMBL" id="JAFCMP010000087">
    <property type="protein sequence ID" value="KAG5187631.1"/>
    <property type="molecule type" value="Genomic_DNA"/>
</dbReference>
<accession>A0A836CLE0</accession>
<evidence type="ECO:0000256" key="1">
    <source>
        <dbReference type="SAM" id="MobiDB-lite"/>
    </source>
</evidence>
<name>A0A836CLE0_9STRA</name>
<dbReference type="PROSITE" id="PS51257">
    <property type="entry name" value="PROKAR_LIPOPROTEIN"/>
    <property type="match status" value="1"/>
</dbReference>
<gene>
    <name evidence="3" type="ORF">JKP88DRAFT_31973</name>
</gene>
<sequence>MRLCHLLLRHSGRRMGSIVPWTLLIVACMSQVCTQSSANVHIPPHINPSTVHVTAPNVVLSDVIIHSIQQWGGGGASASSASAQHHHHHRLGSLAHHAS</sequence>
<feature type="chain" id="PRO_5033054662" evidence="2">
    <location>
        <begin position="35"/>
        <end position="99"/>
    </location>
</feature>
<reference evidence="3" key="1">
    <citation type="submission" date="2021-02" db="EMBL/GenBank/DDBJ databases">
        <title>First Annotated Genome of the Yellow-green Alga Tribonema minus.</title>
        <authorList>
            <person name="Mahan K.M."/>
        </authorList>
    </citation>
    <scope>NUCLEOTIDE SEQUENCE</scope>
    <source>
        <strain evidence="3">UTEX B ZZ1240</strain>
    </source>
</reference>
<organism evidence="3 4">
    <name type="scientific">Tribonema minus</name>
    <dbReference type="NCBI Taxonomy" id="303371"/>
    <lineage>
        <taxon>Eukaryota</taxon>
        <taxon>Sar</taxon>
        <taxon>Stramenopiles</taxon>
        <taxon>Ochrophyta</taxon>
        <taxon>PX clade</taxon>
        <taxon>Xanthophyceae</taxon>
        <taxon>Tribonematales</taxon>
        <taxon>Tribonemataceae</taxon>
        <taxon>Tribonema</taxon>
    </lineage>
</organism>
<comment type="caution">
    <text evidence="3">The sequence shown here is derived from an EMBL/GenBank/DDBJ whole genome shotgun (WGS) entry which is preliminary data.</text>
</comment>
<dbReference type="Proteomes" id="UP000664859">
    <property type="component" value="Unassembled WGS sequence"/>
</dbReference>
<evidence type="ECO:0000256" key="2">
    <source>
        <dbReference type="SAM" id="SignalP"/>
    </source>
</evidence>
<feature type="region of interest" description="Disordered" evidence="1">
    <location>
        <begin position="71"/>
        <end position="99"/>
    </location>
</feature>
<feature type="signal peptide" evidence="2">
    <location>
        <begin position="1"/>
        <end position="34"/>
    </location>
</feature>